<dbReference type="GO" id="GO:0016197">
    <property type="term" value="P:endosomal transport"/>
    <property type="evidence" value="ECO:0007669"/>
    <property type="project" value="TreeGrafter"/>
</dbReference>
<evidence type="ECO:0000259" key="1">
    <source>
        <dbReference type="SMART" id="SM01421"/>
    </source>
</evidence>
<dbReference type="EMBL" id="JAFIRN010000015">
    <property type="protein sequence ID" value="KAG5834406.1"/>
    <property type="molecule type" value="Genomic_DNA"/>
</dbReference>
<reference evidence="2" key="1">
    <citation type="submission" date="2021-01" db="EMBL/GenBank/DDBJ databases">
        <title>A chromosome-scale assembly of European eel, Anguilla anguilla.</title>
        <authorList>
            <person name="Henkel C."/>
            <person name="Jong-Raadsen S.A."/>
            <person name="Dufour S."/>
            <person name="Weltzien F.-A."/>
            <person name="Palstra A.P."/>
            <person name="Pelster B."/>
            <person name="Spaink H.P."/>
            <person name="Van Den Thillart G.E."/>
            <person name="Jansen H."/>
            <person name="Zahm M."/>
            <person name="Klopp C."/>
            <person name="Cedric C."/>
            <person name="Louis A."/>
            <person name="Berthelot C."/>
            <person name="Parey E."/>
            <person name="Roest Crollius H."/>
            <person name="Montfort J."/>
            <person name="Robinson-Rechavi M."/>
            <person name="Bucao C."/>
            <person name="Bouchez O."/>
            <person name="Gislard M."/>
            <person name="Lluch J."/>
            <person name="Milhes M."/>
            <person name="Lampietro C."/>
            <person name="Lopez Roques C."/>
            <person name="Donnadieu C."/>
            <person name="Braasch I."/>
            <person name="Desvignes T."/>
            <person name="Postlethwait J."/>
            <person name="Bobe J."/>
            <person name="Guiguen Y."/>
            <person name="Dirks R."/>
        </authorList>
    </citation>
    <scope>NUCLEOTIDE SEQUENCE</scope>
    <source>
        <strain evidence="2">Tag_6206</strain>
        <tissue evidence="2">Liver</tissue>
    </source>
</reference>
<dbReference type="Gene3D" id="3.30.500.40">
    <property type="match status" value="1"/>
</dbReference>
<comment type="caution">
    <text evidence="2">The sequence shown here is derived from an EMBL/GenBank/DDBJ whole genome shotgun (WGS) entry which is preliminary data.</text>
</comment>
<dbReference type="Proteomes" id="UP001044222">
    <property type="component" value="Chromosome 15"/>
</dbReference>
<evidence type="ECO:0000313" key="2">
    <source>
        <dbReference type="EMBL" id="KAG5834406.1"/>
    </source>
</evidence>
<dbReference type="SMART" id="SM01421">
    <property type="entry name" value="DUF3480"/>
    <property type="match status" value="1"/>
</dbReference>
<accession>A0A9D3LPG5</accession>
<dbReference type="InterPro" id="IPR022557">
    <property type="entry name" value="SARA-like_C"/>
</dbReference>
<feature type="domain" description="Smad anchor for receptor activation-like C-terminal" evidence="1">
    <location>
        <begin position="1"/>
        <end position="128"/>
    </location>
</feature>
<dbReference type="PANTHER" id="PTHR46319:SF1">
    <property type="entry name" value="ZINC FINGER FYVE DOMAIN-CONTAINING PROTEIN 16"/>
    <property type="match status" value="1"/>
</dbReference>
<gene>
    <name evidence="2" type="ORF">ANANG_G00261170</name>
</gene>
<keyword evidence="3" id="KW-1185">Reference proteome</keyword>
<dbReference type="Pfam" id="PF11979">
    <property type="entry name" value="SARA_C"/>
    <property type="match status" value="1"/>
</dbReference>
<dbReference type="GO" id="GO:0031901">
    <property type="term" value="C:early endosome membrane"/>
    <property type="evidence" value="ECO:0007669"/>
    <property type="project" value="TreeGrafter"/>
</dbReference>
<sequence length="153" mass="16652">MKFITSVSSPVDGKSLEGSQSVRIQQDGEFELDGKTIRCTEVFYLPKTPDCSLAPFLPSRSSFPREIAMASCAALCPHLGVLKASGRNRLGLRVSTDTDMVEYQAGSGGQLLPQRYMNELDGALIPVIHGGSSSVPQQPMDMEFLFYITENTS</sequence>
<name>A0A9D3LPG5_ANGAN</name>
<dbReference type="AlphaFoldDB" id="A0A9D3LPG5"/>
<organism evidence="2 3">
    <name type="scientific">Anguilla anguilla</name>
    <name type="common">European freshwater eel</name>
    <name type="synonym">Muraena anguilla</name>
    <dbReference type="NCBI Taxonomy" id="7936"/>
    <lineage>
        <taxon>Eukaryota</taxon>
        <taxon>Metazoa</taxon>
        <taxon>Chordata</taxon>
        <taxon>Craniata</taxon>
        <taxon>Vertebrata</taxon>
        <taxon>Euteleostomi</taxon>
        <taxon>Actinopterygii</taxon>
        <taxon>Neopterygii</taxon>
        <taxon>Teleostei</taxon>
        <taxon>Anguilliformes</taxon>
        <taxon>Anguillidae</taxon>
        <taxon>Anguilla</taxon>
    </lineage>
</organism>
<dbReference type="PANTHER" id="PTHR46319">
    <property type="entry name" value="ZINC FINGER FYVE DOMAIN-CONTAINING PROTEIN"/>
    <property type="match status" value="1"/>
</dbReference>
<proteinExistence type="predicted"/>
<protein>
    <recommendedName>
        <fullName evidence="1">Smad anchor for receptor activation-like C-terminal domain-containing protein</fullName>
    </recommendedName>
</protein>
<evidence type="ECO:0000313" key="3">
    <source>
        <dbReference type="Proteomes" id="UP001044222"/>
    </source>
</evidence>